<dbReference type="AlphaFoldDB" id="A0A413H6G0"/>
<organism evidence="1 2">
    <name type="scientific">Bacteroides stercorirosoris</name>
    <dbReference type="NCBI Taxonomy" id="871324"/>
    <lineage>
        <taxon>Bacteria</taxon>
        <taxon>Pseudomonadati</taxon>
        <taxon>Bacteroidota</taxon>
        <taxon>Bacteroidia</taxon>
        <taxon>Bacteroidales</taxon>
        <taxon>Bacteroidaceae</taxon>
        <taxon>Bacteroides</taxon>
    </lineage>
</organism>
<protein>
    <submittedName>
        <fullName evidence="1">ATP-binding protein</fullName>
    </submittedName>
</protein>
<gene>
    <name evidence="1" type="ORF">DXA68_08775</name>
</gene>
<dbReference type="InterPro" id="IPR051396">
    <property type="entry name" value="Bact_Antivir_Def_Nuclease"/>
</dbReference>
<dbReference type="Gene3D" id="3.40.50.300">
    <property type="entry name" value="P-loop containing nucleotide triphosphate hydrolases"/>
    <property type="match status" value="1"/>
</dbReference>
<dbReference type="Proteomes" id="UP000286075">
    <property type="component" value="Unassembled WGS sequence"/>
</dbReference>
<dbReference type="RefSeq" id="WP_117987208.1">
    <property type="nucleotide sequence ID" value="NZ_CABMFG010000011.1"/>
</dbReference>
<name>A0A413H6G0_9BACE</name>
<dbReference type="OrthoDB" id="997844at2"/>
<accession>A0A413H6G0</accession>
<dbReference type="GO" id="GO:0005524">
    <property type="term" value="F:ATP binding"/>
    <property type="evidence" value="ECO:0007669"/>
    <property type="project" value="UniProtKB-KW"/>
</dbReference>
<keyword evidence="1" id="KW-0067">ATP-binding</keyword>
<dbReference type="EMBL" id="QSCF01000011">
    <property type="protein sequence ID" value="RGX79198.1"/>
    <property type="molecule type" value="Genomic_DNA"/>
</dbReference>
<dbReference type="SUPFAM" id="SSF52540">
    <property type="entry name" value="P-loop containing nucleoside triphosphate hydrolases"/>
    <property type="match status" value="1"/>
</dbReference>
<sequence length="455" mass="53732">MELLYIYIWDDNRNIKGCEYNFSPNYKFSYQPQLKTFYMEECDSLYNGWFGRNIVNITAIVGKNGSGKTNLLDCIIKALCSQGGGFIFYKYNGRIYTNIPEHFSDYRFTFDVIQFKRGGSPLNSKFEEHVNDTFITFYSPTIDRSLSNRSSHYVKFEDISTSHILRQPLNRLTQEPEYARMSEIDIMQTNDLFRLLLLFIYSHEQEQHTIFESIKLPDYFELKLLYFSDIEPQHPTYKTLIQNISDKGFKNKLKKFILTQIFLSKQHFPEDWDNKTTFKEVLLFLNNGEDYRSNLFDTLCQLFDSGNIKYQEHELAGMRRGYYEFKCDIQINAVNQEFINALYCYYNSIPMVPYASFGTMKHKVSNAQVDINLGISSGERTIYTFLSRLMGVIWGKQGEIHHATINKIIHNNQFDGKTLIILLDEPDLQLHPEWQQRFISLLLNLLYLYFPKVNF</sequence>
<evidence type="ECO:0000313" key="1">
    <source>
        <dbReference type="EMBL" id="RGX79198.1"/>
    </source>
</evidence>
<dbReference type="InterPro" id="IPR027417">
    <property type="entry name" value="P-loop_NTPase"/>
</dbReference>
<keyword evidence="1" id="KW-0547">Nucleotide-binding</keyword>
<evidence type="ECO:0000313" key="2">
    <source>
        <dbReference type="Proteomes" id="UP000286075"/>
    </source>
</evidence>
<comment type="caution">
    <text evidence="1">The sequence shown here is derived from an EMBL/GenBank/DDBJ whole genome shotgun (WGS) entry which is preliminary data.</text>
</comment>
<dbReference type="PANTHER" id="PTHR43581:SF2">
    <property type="entry name" value="EXCINUCLEASE ATPASE SUBUNIT"/>
    <property type="match status" value="1"/>
</dbReference>
<proteinExistence type="predicted"/>
<dbReference type="PANTHER" id="PTHR43581">
    <property type="entry name" value="ATP/GTP PHOSPHATASE"/>
    <property type="match status" value="1"/>
</dbReference>
<reference evidence="1 2" key="1">
    <citation type="submission" date="2018-08" db="EMBL/GenBank/DDBJ databases">
        <title>A genome reference for cultivated species of the human gut microbiota.</title>
        <authorList>
            <person name="Zou Y."/>
            <person name="Xue W."/>
            <person name="Luo G."/>
        </authorList>
    </citation>
    <scope>NUCLEOTIDE SEQUENCE [LARGE SCALE GENOMIC DNA]</scope>
    <source>
        <strain evidence="1 2">OF03-9BH</strain>
    </source>
</reference>